<dbReference type="InterPro" id="IPR013154">
    <property type="entry name" value="ADH-like_N"/>
</dbReference>
<dbReference type="Pfam" id="PF13602">
    <property type="entry name" value="ADH_zinc_N_2"/>
    <property type="match status" value="1"/>
</dbReference>
<dbReference type="Gene3D" id="3.40.50.720">
    <property type="entry name" value="NAD(P)-binding Rossmann-like Domain"/>
    <property type="match status" value="1"/>
</dbReference>
<proteinExistence type="predicted"/>
<dbReference type="Gene3D" id="3.90.180.10">
    <property type="entry name" value="Medium-chain alcohol dehydrogenases, catalytic domain"/>
    <property type="match status" value="1"/>
</dbReference>
<dbReference type="PANTHER" id="PTHR44013">
    <property type="entry name" value="ZINC-TYPE ALCOHOL DEHYDROGENASE-LIKE PROTEIN C16A3.02C"/>
    <property type="match status" value="1"/>
</dbReference>
<dbReference type="SUPFAM" id="SSF50129">
    <property type="entry name" value="GroES-like"/>
    <property type="match status" value="1"/>
</dbReference>
<dbReference type="SMART" id="SM00829">
    <property type="entry name" value="PKS_ER"/>
    <property type="match status" value="1"/>
</dbReference>
<organism evidence="2 3">
    <name type="scientific">Morella rubra</name>
    <name type="common">Chinese bayberry</name>
    <dbReference type="NCBI Taxonomy" id="262757"/>
    <lineage>
        <taxon>Eukaryota</taxon>
        <taxon>Viridiplantae</taxon>
        <taxon>Streptophyta</taxon>
        <taxon>Embryophyta</taxon>
        <taxon>Tracheophyta</taxon>
        <taxon>Spermatophyta</taxon>
        <taxon>Magnoliopsida</taxon>
        <taxon>eudicotyledons</taxon>
        <taxon>Gunneridae</taxon>
        <taxon>Pentapetalae</taxon>
        <taxon>rosids</taxon>
        <taxon>fabids</taxon>
        <taxon>Fagales</taxon>
        <taxon>Myricaceae</taxon>
        <taxon>Morella</taxon>
    </lineage>
</organism>
<dbReference type="InterPro" id="IPR036291">
    <property type="entry name" value="NAD(P)-bd_dom_sf"/>
</dbReference>
<protein>
    <recommendedName>
        <fullName evidence="1">Enoyl reductase (ER) domain-containing protein</fullName>
    </recommendedName>
</protein>
<dbReference type="InterPro" id="IPR020843">
    <property type="entry name" value="ER"/>
</dbReference>
<dbReference type="Pfam" id="PF08240">
    <property type="entry name" value="ADH_N"/>
    <property type="match status" value="1"/>
</dbReference>
<evidence type="ECO:0000313" key="3">
    <source>
        <dbReference type="Proteomes" id="UP000516437"/>
    </source>
</evidence>
<dbReference type="InterPro" id="IPR052733">
    <property type="entry name" value="Chloroplast_QOR"/>
</dbReference>
<evidence type="ECO:0000313" key="2">
    <source>
        <dbReference type="EMBL" id="KAB1225528.1"/>
    </source>
</evidence>
<dbReference type="SUPFAM" id="SSF51735">
    <property type="entry name" value="NAD(P)-binding Rossmann-fold domains"/>
    <property type="match status" value="1"/>
</dbReference>
<dbReference type="PANTHER" id="PTHR44013:SF1">
    <property type="entry name" value="ZINC-TYPE ALCOHOL DEHYDROGENASE-LIKE PROTEIN C16A3.02C"/>
    <property type="match status" value="1"/>
</dbReference>
<dbReference type="AlphaFoldDB" id="A0A6A1WP55"/>
<gene>
    <name evidence="2" type="ORF">CJ030_MR1G017497</name>
</gene>
<accession>A0A6A1WP55</accession>
<keyword evidence="3" id="KW-1185">Reference proteome</keyword>
<dbReference type="GO" id="GO:0016491">
    <property type="term" value="F:oxidoreductase activity"/>
    <property type="evidence" value="ECO:0007669"/>
    <property type="project" value="InterPro"/>
</dbReference>
<dbReference type="OrthoDB" id="201656at2759"/>
<feature type="domain" description="Enoyl reductase (ER)" evidence="1">
    <location>
        <begin position="17"/>
        <end position="327"/>
    </location>
</feature>
<dbReference type="Proteomes" id="UP000516437">
    <property type="component" value="Chromosome 1"/>
</dbReference>
<dbReference type="InterPro" id="IPR011032">
    <property type="entry name" value="GroES-like_sf"/>
</dbReference>
<reference evidence="2 3" key="1">
    <citation type="journal article" date="2019" name="Plant Biotechnol. J.">
        <title>The red bayberry genome and genetic basis of sex determination.</title>
        <authorList>
            <person name="Jia H.M."/>
            <person name="Jia H.J."/>
            <person name="Cai Q.L."/>
            <person name="Wang Y."/>
            <person name="Zhao H.B."/>
            <person name="Yang W.F."/>
            <person name="Wang G.Y."/>
            <person name="Li Y.H."/>
            <person name="Zhan D.L."/>
            <person name="Shen Y.T."/>
            <person name="Niu Q.F."/>
            <person name="Chang L."/>
            <person name="Qiu J."/>
            <person name="Zhao L."/>
            <person name="Xie H.B."/>
            <person name="Fu W.Y."/>
            <person name="Jin J."/>
            <person name="Li X.W."/>
            <person name="Jiao Y."/>
            <person name="Zhou C.C."/>
            <person name="Tu T."/>
            <person name="Chai C.Y."/>
            <person name="Gao J.L."/>
            <person name="Fan L.J."/>
            <person name="van de Weg E."/>
            <person name="Wang J.Y."/>
            <person name="Gao Z.S."/>
        </authorList>
    </citation>
    <scope>NUCLEOTIDE SEQUENCE [LARGE SCALE GENOMIC DNA]</scope>
    <source>
        <tissue evidence="2">Leaves</tissue>
    </source>
</reference>
<sequence>MAGRVMHAIQYQSCGEGPTELKYVEVPVPTPKKDEILIKVEAASLSPIDWKIQQGHLKPMFPRELPQIPGTDVAGEVVEVGSGVKNFKAGDKVIAMSNFGNGGGLAEFLVAKANLTVARPEEVSAAEAAGLPAAGLMAHQALTDSAGVKLDGSGKPVNILITGASSGAGHYAIQLAKLGNVHVTAICASEHMEVVKSLGADEVVDCATPDGVALNSPSGKKYDVVIHCGAATSWSTFEPNLASNGKIFDVNPTPSALKTYALKKLTFSKKQQIPVLLSPKGENLDFLVKLMKEGKLKTVIDSKYPLNKTENAWAKNIDDKVMGKLILET</sequence>
<comment type="caution">
    <text evidence="2">The sequence shown here is derived from an EMBL/GenBank/DDBJ whole genome shotgun (WGS) entry which is preliminary data.</text>
</comment>
<dbReference type="CDD" id="cd08267">
    <property type="entry name" value="MDR1"/>
    <property type="match status" value="1"/>
</dbReference>
<name>A0A6A1WP55_9ROSI</name>
<evidence type="ECO:0000259" key="1">
    <source>
        <dbReference type="SMART" id="SM00829"/>
    </source>
</evidence>
<dbReference type="EMBL" id="RXIC02000019">
    <property type="protein sequence ID" value="KAB1225528.1"/>
    <property type="molecule type" value="Genomic_DNA"/>
</dbReference>